<comment type="caution">
    <text evidence="2">The sequence shown here is derived from an EMBL/GenBank/DDBJ whole genome shotgun (WGS) entry which is preliminary data.</text>
</comment>
<gene>
    <name evidence="2" type="ORF">ALECFALPRED_001413</name>
</gene>
<dbReference type="PANTHER" id="PTHR33973:SF4">
    <property type="entry name" value="OS07G0153300 PROTEIN"/>
    <property type="match status" value="1"/>
</dbReference>
<dbReference type="PANTHER" id="PTHR33973">
    <property type="entry name" value="OS07G0153300 PROTEIN"/>
    <property type="match status" value="1"/>
</dbReference>
<dbReference type="EMBL" id="CAJPDR010000132">
    <property type="protein sequence ID" value="CAF9920045.1"/>
    <property type="molecule type" value="Genomic_DNA"/>
</dbReference>
<evidence type="ECO:0000256" key="1">
    <source>
        <dbReference type="SAM" id="Coils"/>
    </source>
</evidence>
<dbReference type="AlphaFoldDB" id="A0A8H3ILS9"/>
<proteinExistence type="predicted"/>
<keyword evidence="3" id="KW-1185">Reference proteome</keyword>
<dbReference type="OrthoDB" id="3340520at2759"/>
<dbReference type="InterPro" id="IPR010775">
    <property type="entry name" value="DUF1365"/>
</dbReference>
<reference evidence="2" key="1">
    <citation type="submission" date="2021-03" db="EMBL/GenBank/DDBJ databases">
        <authorList>
            <person name="Tagirdzhanova G."/>
        </authorList>
    </citation>
    <scope>NUCLEOTIDE SEQUENCE</scope>
</reference>
<evidence type="ECO:0000313" key="2">
    <source>
        <dbReference type="EMBL" id="CAF9920045.1"/>
    </source>
</evidence>
<protein>
    <submittedName>
        <fullName evidence="2">Uncharacterized protein</fullName>
    </submittedName>
</protein>
<organism evidence="2 3">
    <name type="scientific">Alectoria fallacina</name>
    <dbReference type="NCBI Taxonomy" id="1903189"/>
    <lineage>
        <taxon>Eukaryota</taxon>
        <taxon>Fungi</taxon>
        <taxon>Dikarya</taxon>
        <taxon>Ascomycota</taxon>
        <taxon>Pezizomycotina</taxon>
        <taxon>Lecanoromycetes</taxon>
        <taxon>OSLEUM clade</taxon>
        <taxon>Lecanoromycetidae</taxon>
        <taxon>Lecanorales</taxon>
        <taxon>Lecanorineae</taxon>
        <taxon>Parmeliaceae</taxon>
        <taxon>Alectoria</taxon>
    </lineage>
</organism>
<feature type="coiled-coil region" evidence="1">
    <location>
        <begin position="9"/>
        <end position="36"/>
    </location>
</feature>
<accession>A0A8H3ILS9</accession>
<keyword evidence="1" id="KW-0175">Coiled coil</keyword>
<dbReference type="Proteomes" id="UP000664203">
    <property type="component" value="Unassembled WGS sequence"/>
</dbReference>
<name>A0A8H3ILS9_9LECA</name>
<sequence>MLPQVYKKRQENKIEIEKLEAKVNRLQRDFDNGRYTSQYDYDDEWSPLKPIIFPCRTSHTRLFPKKHSFSYSYLYVGIPVGWRGWVSSLLTADLKTLPWRGRKPKNGWFNVDSADHLARGDSMHGLRGKLDTYLESQNEKVEDYPDAYLVTAPRFFGYSFNPVSFWYLYNRRKELKAMILEVNNTFDERRMYFLKDTDPNNGASGDEIENLATGKVDQNGDQGQHSPNQKQLERFTNSWSKDFHVSPFNSRKGAYSLSANDPFFPHLSTRAGVARVNNTITLSSSKQHPKLVARVYSSSDSIDPYKLKGFGTFKFIAAWWWVGFVTLPRILREAAKLFFRRKLHVWFKPEVLEDSIGRNETDDEKAIAAIFRDYLRTLVTSSDLPFALQFLPGIATMSVEETFMPHALREKPNTQQCAVTFKITSPLFYARISRCTSIPKHIKVNLSKPDPGTATFHTSHPDLLAKLFEESPSVSNLFKIWPWGKAALIDKYAALLDASPLAPIPLPNRLRWVLINILRHLPSPSHPYTLSDLDACAVHLPSTDAPKVRAYRKAVLKMLLSDYVAFGMPAAIDAAFWIVKVWLCWVCVQSFDGLVGLCNGHGQLTVIEVGKVVMGFLGVHIWWGLGQAL</sequence>
<dbReference type="Pfam" id="PF07103">
    <property type="entry name" value="DUF1365"/>
    <property type="match status" value="1"/>
</dbReference>
<evidence type="ECO:0000313" key="3">
    <source>
        <dbReference type="Proteomes" id="UP000664203"/>
    </source>
</evidence>